<feature type="transmembrane region" description="Helical" evidence="2">
    <location>
        <begin position="289"/>
        <end position="312"/>
    </location>
</feature>
<feature type="transmembrane region" description="Helical" evidence="2">
    <location>
        <begin position="91"/>
        <end position="111"/>
    </location>
</feature>
<keyword evidence="2" id="KW-1133">Transmembrane helix</keyword>
<dbReference type="AlphaFoldDB" id="A0AA39YDM3"/>
<feature type="compositionally biased region" description="Polar residues" evidence="1">
    <location>
        <begin position="176"/>
        <end position="194"/>
    </location>
</feature>
<organism evidence="3 4">
    <name type="scientific">Cercophora newfieldiana</name>
    <dbReference type="NCBI Taxonomy" id="92897"/>
    <lineage>
        <taxon>Eukaryota</taxon>
        <taxon>Fungi</taxon>
        <taxon>Dikarya</taxon>
        <taxon>Ascomycota</taxon>
        <taxon>Pezizomycotina</taxon>
        <taxon>Sordariomycetes</taxon>
        <taxon>Sordariomycetidae</taxon>
        <taxon>Sordariales</taxon>
        <taxon>Lasiosphaeriaceae</taxon>
        <taxon>Cercophora</taxon>
    </lineage>
</organism>
<dbReference type="Proteomes" id="UP001174936">
    <property type="component" value="Unassembled WGS sequence"/>
</dbReference>
<keyword evidence="2" id="KW-0472">Membrane</keyword>
<evidence type="ECO:0000313" key="3">
    <source>
        <dbReference type="EMBL" id="KAK0649080.1"/>
    </source>
</evidence>
<feature type="transmembrane region" description="Helical" evidence="2">
    <location>
        <begin position="364"/>
        <end position="381"/>
    </location>
</feature>
<keyword evidence="2" id="KW-0812">Transmembrane</keyword>
<feature type="transmembrane region" description="Helical" evidence="2">
    <location>
        <begin position="248"/>
        <end position="269"/>
    </location>
</feature>
<feature type="transmembrane region" description="Helical" evidence="2">
    <location>
        <begin position="123"/>
        <end position="143"/>
    </location>
</feature>
<proteinExistence type="predicted"/>
<evidence type="ECO:0000313" key="4">
    <source>
        <dbReference type="Proteomes" id="UP001174936"/>
    </source>
</evidence>
<protein>
    <submittedName>
        <fullName evidence="3">Uncharacterized protein</fullName>
    </submittedName>
</protein>
<evidence type="ECO:0000256" key="1">
    <source>
        <dbReference type="SAM" id="MobiDB-lite"/>
    </source>
</evidence>
<feature type="compositionally biased region" description="Polar residues" evidence="1">
    <location>
        <begin position="222"/>
        <end position="231"/>
    </location>
</feature>
<comment type="caution">
    <text evidence="3">The sequence shown here is derived from an EMBL/GenBank/DDBJ whole genome shotgun (WGS) entry which is preliminary data.</text>
</comment>
<evidence type="ECO:0000256" key="2">
    <source>
        <dbReference type="SAM" id="Phobius"/>
    </source>
</evidence>
<name>A0AA39YDM3_9PEZI</name>
<feature type="transmembrane region" description="Helical" evidence="2">
    <location>
        <begin position="324"/>
        <end position="344"/>
    </location>
</feature>
<feature type="region of interest" description="Disordered" evidence="1">
    <location>
        <begin position="153"/>
        <end position="231"/>
    </location>
</feature>
<sequence>MLLYWQLPVFLAHRTFIKMPPFSLIVIPEILQQRALAQGTIFPGAMQCYALPYGLPGFLGDCLALYIGGRLSQGHPPLPGFRDRKVRHRRIGGCLATVQLLCCVGLGIATVTRCNNSKTSQTGLVLIAIARICLAVFYIFSLVPAFSDKASTVVESSSPAPDSTPNSDRRDPENIAMTSNITPAPQVPSTSARQKTSDEPRLEGATGGPPPPYTTNPTETGSSNDNNQTSGEAQVLARDKELGNGFMFFFYFFASLLLSLITGGVYLVLRDIDALGALKSGSRTQAGFVFVILTGILSLSCCAILLGLLAPVDRIKKAVLGKGGSMPFCLGVMVVTVMAVTVLSDWVLGIAGPGNMPDGSRLDVFVTYWVYFAVSKLLLFVV</sequence>
<dbReference type="EMBL" id="JAULSV010000003">
    <property type="protein sequence ID" value="KAK0649080.1"/>
    <property type="molecule type" value="Genomic_DNA"/>
</dbReference>
<reference evidence="3" key="1">
    <citation type="submission" date="2023-06" db="EMBL/GenBank/DDBJ databases">
        <title>Genome-scale phylogeny and comparative genomics of the fungal order Sordariales.</title>
        <authorList>
            <consortium name="Lawrence Berkeley National Laboratory"/>
            <person name="Hensen N."/>
            <person name="Bonometti L."/>
            <person name="Westerberg I."/>
            <person name="Brannstrom I.O."/>
            <person name="Guillou S."/>
            <person name="Cros-Aarteil S."/>
            <person name="Calhoun S."/>
            <person name="Haridas S."/>
            <person name="Kuo A."/>
            <person name="Mondo S."/>
            <person name="Pangilinan J."/>
            <person name="Riley R."/>
            <person name="Labutti K."/>
            <person name="Andreopoulos B."/>
            <person name="Lipzen A."/>
            <person name="Chen C."/>
            <person name="Yanf M."/>
            <person name="Daum C."/>
            <person name="Ng V."/>
            <person name="Clum A."/>
            <person name="Steindorff A."/>
            <person name="Ohm R."/>
            <person name="Martin F."/>
            <person name="Silar P."/>
            <person name="Natvig D."/>
            <person name="Lalanne C."/>
            <person name="Gautier V."/>
            <person name="Ament-Velasquez S.L."/>
            <person name="Kruys A."/>
            <person name="Hutchinson M.I."/>
            <person name="Powell A.J."/>
            <person name="Barry K."/>
            <person name="Miller A.N."/>
            <person name="Grigoriev I.V."/>
            <person name="Debuchy R."/>
            <person name="Gladieux P."/>
            <person name="Thoren M.H."/>
            <person name="Johannesson H."/>
        </authorList>
    </citation>
    <scope>NUCLEOTIDE SEQUENCE</scope>
    <source>
        <strain evidence="3">SMH2532-1</strain>
    </source>
</reference>
<accession>A0AA39YDM3</accession>
<feature type="compositionally biased region" description="Polar residues" evidence="1">
    <location>
        <begin position="153"/>
        <end position="166"/>
    </location>
</feature>
<keyword evidence="4" id="KW-1185">Reference proteome</keyword>
<gene>
    <name evidence="3" type="ORF">B0T16DRAFT_125393</name>
</gene>